<gene>
    <name evidence="3" type="primary">parM</name>
    <name evidence="3" type="ORF">QE210_18720</name>
</gene>
<dbReference type="Gene3D" id="3.30.420.40">
    <property type="match status" value="2"/>
</dbReference>
<dbReference type="CDD" id="cd24022">
    <property type="entry name" value="ASKHA_NBD_ParM_R1-like"/>
    <property type="match status" value="1"/>
</dbReference>
<proteinExistence type="predicted"/>
<dbReference type="InterPro" id="IPR056367">
    <property type="entry name" value="ASKHA_NBD_ParM_R1-like"/>
</dbReference>
<geneLocation type="plasmid" evidence="3 4">
    <name>paPv2</name>
</geneLocation>
<reference evidence="3" key="1">
    <citation type="submission" date="2023-04" db="EMBL/GenBank/DDBJ databases">
        <title>Genome dynamics across the evolutionary transition to endosymbiosis.</title>
        <authorList>
            <person name="Siozios S."/>
            <person name="Nadal-Jimenez P."/>
            <person name="Azagi T."/>
            <person name="Sprong H."/>
            <person name="Frost C.L."/>
            <person name="Parratt S.R."/>
            <person name="Taylor G."/>
            <person name="Brettell L."/>
            <person name="Lew K.C."/>
            <person name="Croft L."/>
            <person name="King K.C."/>
            <person name="Brockhurst M.A."/>
            <person name="Hypsa V."/>
            <person name="Novakova E."/>
            <person name="Darby A.C."/>
            <person name="Hurst G.D.D."/>
        </authorList>
    </citation>
    <scope>NUCLEOTIDE SEQUENCE</scope>
    <source>
        <strain evidence="3">APv</strain>
        <plasmid evidence="3">paPv2</plasmid>
    </source>
</reference>
<evidence type="ECO:0000313" key="3">
    <source>
        <dbReference type="EMBL" id="WGM03424.1"/>
    </source>
</evidence>
<dbReference type="SUPFAM" id="SSF53067">
    <property type="entry name" value="Actin-like ATPase domain"/>
    <property type="match status" value="2"/>
</dbReference>
<dbReference type="InterPro" id="IPR009440">
    <property type="entry name" value="ParM/StbA_N"/>
</dbReference>
<dbReference type="Pfam" id="PF06406">
    <property type="entry name" value="StbA_N"/>
    <property type="match status" value="1"/>
</dbReference>
<dbReference type="InterPro" id="IPR043129">
    <property type="entry name" value="ATPase_NBD"/>
</dbReference>
<evidence type="ECO:0000259" key="2">
    <source>
        <dbReference type="Pfam" id="PF21523"/>
    </source>
</evidence>
<name>A0AA95GUY4_9GAMM</name>
<feature type="domain" description="Plasmid segregation protein ParM C-terminal" evidence="2">
    <location>
        <begin position="164"/>
        <end position="324"/>
    </location>
</feature>
<organism evidence="3 4">
    <name type="scientific">Arsenophonus nasoniae</name>
    <name type="common">son-killer infecting Nasonia vitripennis</name>
    <dbReference type="NCBI Taxonomy" id="638"/>
    <lineage>
        <taxon>Bacteria</taxon>
        <taxon>Pseudomonadati</taxon>
        <taxon>Pseudomonadota</taxon>
        <taxon>Gammaproteobacteria</taxon>
        <taxon>Enterobacterales</taxon>
        <taxon>Morganellaceae</taxon>
        <taxon>Arsenophonus</taxon>
    </lineage>
</organism>
<evidence type="ECO:0000259" key="1">
    <source>
        <dbReference type="Pfam" id="PF06406"/>
    </source>
</evidence>
<dbReference type="Pfam" id="PF21523">
    <property type="entry name" value="ParM_N"/>
    <property type="match status" value="1"/>
</dbReference>
<evidence type="ECO:0000313" key="4">
    <source>
        <dbReference type="Proteomes" id="UP001177595"/>
    </source>
</evidence>
<sequence length="327" mass="36744">MIVFCDDGSTATKLAWFDDKNHLHTQVIKNGFISTWKAESFNNNKVYNYLLEGQKYAYSPNSTEIEVTTNIKYQYNGINALGIQQALQESGLAPQSVDIVVTLPISEYYDLDSQENTQNIERKIKNIKRDISLNKGDVFTFNNVYVYPESIPALVSELEKTQVSDYEMSLIMDLGGTTLDCGLVMGDFKDVVKVSGDHTIGTQSLIKEMSHSLIKAETNLNFNITDILVQKLLSNEDISSMVNNSKLIPQLKEQLKLSLSKLAQSCINHIEQNYDGNTSFQRLYLTGGGAEMVYPYLKSHWGNLGNRVVKLETPQLALVKSLHKIHA</sequence>
<keyword evidence="3" id="KW-0614">Plasmid</keyword>
<protein>
    <submittedName>
        <fullName evidence="3">Plasmid segregation protein ParM</fullName>
    </submittedName>
</protein>
<dbReference type="InterPro" id="IPR048345">
    <property type="entry name" value="ParM_C"/>
</dbReference>
<dbReference type="EMBL" id="CP123506">
    <property type="protein sequence ID" value="WGM03424.1"/>
    <property type="molecule type" value="Genomic_DNA"/>
</dbReference>
<feature type="domain" description="Plasmid segregation protein ParM/StbA N-terminal" evidence="1">
    <location>
        <begin position="1"/>
        <end position="158"/>
    </location>
</feature>
<dbReference type="Proteomes" id="UP001177595">
    <property type="component" value="Plasmid paPv2"/>
</dbReference>
<accession>A0AA95GUY4</accession>
<dbReference type="RefSeq" id="WP_280626592.1">
    <property type="nucleotide sequence ID" value="NZ_CP123506.1"/>
</dbReference>
<dbReference type="AlphaFoldDB" id="A0AA95GUY4"/>